<evidence type="ECO:0000256" key="1">
    <source>
        <dbReference type="SAM" id="SignalP"/>
    </source>
</evidence>
<dbReference type="Proteomes" id="UP000008810">
    <property type="component" value="Chromosome 2"/>
</dbReference>
<accession>I1HUE0</accession>
<evidence type="ECO:0000313" key="4">
    <source>
        <dbReference type="Proteomes" id="UP000008810"/>
    </source>
</evidence>
<dbReference type="EMBL" id="CM000881">
    <property type="protein sequence ID" value="KQK11108.1"/>
    <property type="molecule type" value="Genomic_DNA"/>
</dbReference>
<feature type="signal peptide" evidence="1">
    <location>
        <begin position="1"/>
        <end position="24"/>
    </location>
</feature>
<feature type="chain" id="PRO_5014094794" evidence="1">
    <location>
        <begin position="25"/>
        <end position="127"/>
    </location>
</feature>
<dbReference type="KEGG" id="bdi:100828476"/>
<dbReference type="AlphaFoldDB" id="I1HUE0"/>
<dbReference type="HOGENOM" id="CLU_1973565_0_0_1"/>
<reference evidence="2 3" key="1">
    <citation type="journal article" date="2010" name="Nature">
        <title>Genome sequencing and analysis of the model grass Brachypodium distachyon.</title>
        <authorList>
            <consortium name="International Brachypodium Initiative"/>
        </authorList>
    </citation>
    <scope>NUCLEOTIDE SEQUENCE [LARGE SCALE GENOMIC DNA]</scope>
    <source>
        <strain evidence="2 3">Bd21</strain>
    </source>
</reference>
<keyword evidence="1" id="KW-0732">Signal</keyword>
<reference evidence="2" key="2">
    <citation type="submission" date="2017-06" db="EMBL/GenBank/DDBJ databases">
        <title>WGS assembly of Brachypodium distachyon.</title>
        <authorList>
            <consortium name="The International Brachypodium Initiative"/>
            <person name="Lucas S."/>
            <person name="Harmon-Smith M."/>
            <person name="Lail K."/>
            <person name="Tice H."/>
            <person name="Grimwood J."/>
            <person name="Bruce D."/>
            <person name="Barry K."/>
            <person name="Shu S."/>
            <person name="Lindquist E."/>
            <person name="Wang M."/>
            <person name="Pitluck S."/>
            <person name="Vogel J.P."/>
            <person name="Garvin D.F."/>
            <person name="Mockler T.C."/>
            <person name="Schmutz J."/>
            <person name="Rokhsar D."/>
            <person name="Bevan M.W."/>
        </authorList>
    </citation>
    <scope>NUCLEOTIDE SEQUENCE</scope>
    <source>
        <strain evidence="2">Bd21</strain>
    </source>
</reference>
<gene>
    <name evidence="3" type="primary">LOC100828476</name>
    <name evidence="2" type="ORF">BRADI_2g58146v3</name>
</gene>
<dbReference type="GeneID" id="100828476"/>
<dbReference type="RefSeq" id="XP_003564880.1">
    <property type="nucleotide sequence ID" value="XM_003564832.4"/>
</dbReference>
<dbReference type="Gramene" id="KQK11108">
    <property type="protein sequence ID" value="KQK11108"/>
    <property type="gene ID" value="BRADI_2g58146v3"/>
</dbReference>
<proteinExistence type="predicted"/>
<evidence type="ECO:0000313" key="3">
    <source>
        <dbReference type="EnsemblPlants" id="KQK11108"/>
    </source>
</evidence>
<keyword evidence="4" id="KW-1185">Reference proteome</keyword>
<reference evidence="3" key="3">
    <citation type="submission" date="2018-08" db="UniProtKB">
        <authorList>
            <consortium name="EnsemblPlants"/>
        </authorList>
    </citation>
    <scope>IDENTIFICATION</scope>
    <source>
        <strain evidence="3">cv. Bd21</strain>
    </source>
</reference>
<evidence type="ECO:0000313" key="2">
    <source>
        <dbReference type="EMBL" id="KQK11108.1"/>
    </source>
</evidence>
<dbReference type="EnsemblPlants" id="KQK11108">
    <property type="protein sequence ID" value="KQK11108"/>
    <property type="gene ID" value="BRADI_2g58146v3"/>
</dbReference>
<organism evidence="2">
    <name type="scientific">Brachypodium distachyon</name>
    <name type="common">Purple false brome</name>
    <name type="synonym">Trachynia distachya</name>
    <dbReference type="NCBI Taxonomy" id="15368"/>
    <lineage>
        <taxon>Eukaryota</taxon>
        <taxon>Viridiplantae</taxon>
        <taxon>Streptophyta</taxon>
        <taxon>Embryophyta</taxon>
        <taxon>Tracheophyta</taxon>
        <taxon>Spermatophyta</taxon>
        <taxon>Magnoliopsida</taxon>
        <taxon>Liliopsida</taxon>
        <taxon>Poales</taxon>
        <taxon>Poaceae</taxon>
        <taxon>BOP clade</taxon>
        <taxon>Pooideae</taxon>
        <taxon>Stipodae</taxon>
        <taxon>Brachypodieae</taxon>
        <taxon>Brachypodium</taxon>
    </lineage>
</organism>
<sequence length="127" mass="14742">MPPPASSLPLRGWLLVYETNFVLALYNGELACFLLEEERPRPHAPIRPSAVPGQIHACKPTLISYVQQLYCTETMLLWLLVLYWQKVTLREFFSVTIFPRITLQGYKDIKRCVEDRGADVELMYCHL</sequence>
<protein>
    <submittedName>
        <fullName evidence="2 3">Uncharacterized protein</fullName>
    </submittedName>
</protein>
<name>I1HUE0_BRADI</name>